<evidence type="ECO:0000313" key="2">
    <source>
        <dbReference type="EMBL" id="TID16845.1"/>
    </source>
</evidence>
<feature type="region of interest" description="Disordered" evidence="1">
    <location>
        <begin position="799"/>
        <end position="818"/>
    </location>
</feature>
<keyword evidence="3" id="KW-1185">Reference proteome</keyword>
<feature type="region of interest" description="Disordered" evidence="1">
    <location>
        <begin position="848"/>
        <end position="872"/>
    </location>
</feature>
<dbReference type="Proteomes" id="UP000298493">
    <property type="component" value="Unassembled WGS sequence"/>
</dbReference>
<accession>A0A4Z1NTZ9</accession>
<organism evidence="2 3">
    <name type="scientific">Venturia nashicola</name>
    <dbReference type="NCBI Taxonomy" id="86259"/>
    <lineage>
        <taxon>Eukaryota</taxon>
        <taxon>Fungi</taxon>
        <taxon>Dikarya</taxon>
        <taxon>Ascomycota</taxon>
        <taxon>Pezizomycotina</taxon>
        <taxon>Dothideomycetes</taxon>
        <taxon>Pleosporomycetidae</taxon>
        <taxon>Venturiales</taxon>
        <taxon>Venturiaceae</taxon>
        <taxon>Venturia</taxon>
    </lineage>
</organism>
<protein>
    <submittedName>
        <fullName evidence="2">Multidrug resistance protein</fullName>
    </submittedName>
</protein>
<dbReference type="EMBL" id="SNSC02000017">
    <property type="protein sequence ID" value="TID16845.1"/>
    <property type="molecule type" value="Genomic_DNA"/>
</dbReference>
<dbReference type="STRING" id="86259.A0A4Z1NTZ9"/>
<dbReference type="AlphaFoldDB" id="A0A4Z1NTZ9"/>
<name>A0A4Z1NTZ9_9PEZI</name>
<gene>
    <name evidence="2" type="ORF">E6O75_ATG09611</name>
</gene>
<comment type="caution">
    <text evidence="2">The sequence shown here is derived from an EMBL/GenBank/DDBJ whole genome shotgun (WGS) entry which is preliminary data.</text>
</comment>
<evidence type="ECO:0000256" key="1">
    <source>
        <dbReference type="SAM" id="MobiDB-lite"/>
    </source>
</evidence>
<evidence type="ECO:0000313" key="3">
    <source>
        <dbReference type="Proteomes" id="UP000298493"/>
    </source>
</evidence>
<reference evidence="2 3" key="1">
    <citation type="submission" date="2019-04" db="EMBL/GenBank/DDBJ databases">
        <title>High contiguity whole genome sequence and gene annotation resource for two Venturia nashicola isolates.</title>
        <authorList>
            <person name="Prokchorchik M."/>
            <person name="Won K."/>
            <person name="Lee Y."/>
            <person name="Choi E.D."/>
            <person name="Segonzac C."/>
            <person name="Sohn K.H."/>
        </authorList>
    </citation>
    <scope>NUCLEOTIDE SEQUENCE [LARGE SCALE GENOMIC DNA]</scope>
    <source>
        <strain evidence="2 3">PRI2</strain>
    </source>
</reference>
<sequence>MAFWRLPIELQQHTLELLVLRDITAFCLVNWRAWHAAIGFVWRDVKLIDCRSRYQVPDDLKPWRDPAAWNESWADEPGAHHDPMEGQDEHDDTPIVRKLLVLARNKIIASKVLTLTHKCHLPPPSIFQELPNVSFYGQTLSSDWRTLELARRAVENLENVRTLRIINGHYNLATVLLSEFFCPLRKPSVKRLWLESCSYAGLPINALGELESIRLRRLHMIDPEAIYTLSRAGTTRSLLSGVGGFFETTVDLAEEDDQIRFPFEVSVPRLKSVNHSALRFLNDKVYENVPEADIYCRQQVSEGSAHSWSTRRSDLLKPIELLQPSCDSLRCLTLDWVSSTASHRNDLACQADLFDGLSHLTFPSLRSFQLRNAATEQTRLIPEIFLLEPPATDDSLGLARTHRSVSSINMLGFMERHPKLQSLAWPIDRFFSLDRAKSDADRERVGAVIENLGRTLISLRVDSYYMKSGEPQSDMALGGSKTRVLRGQRRLFISNFAAHMTRLKHLKIEGGIPRDEKRELLRAVHSSPLEKLVMIGTTFPIGNTWGADGHDLQDIAEGNIQFTGILEAEDADAINEAAMLNISEVAANFKFIPEYGWSNSPPMMHSIAMYHSTTITELKFCGYAGSPVCHRPLPITSGLFHHLRHFHNLRTIIMSFWLMTFFEGDWRETEVINFWLDQRNSSSTALALVVDPQVTVLPTNQPGVFANIDQQPELELGSVAVLAGGDLDIDAETEMVVTGSGVIIPMDYTTQGEPDAQEMRDVDDGGIGSSQNNNRVLEVEQDLELILEQLSGIEAEPINDEISPGEGPSNPVTLNGPHAAEQDSWQDFLVEQNMVVEQNLTFHHAYPQQDPHVTAGSSIQPEPTAEQEQADETTLALQPNADTIANPSPMPGPYPGQNPWEYALQTLYTARALAGGVHDILAPHLSPQARRRHDGGQRGVNIRASFMLGSENGDIFDLDMHLDENGIVEKTLKGPREEGERFWQKLERRLWF</sequence>
<proteinExistence type="predicted"/>